<dbReference type="AlphaFoldDB" id="A0A2K3LVR9"/>
<name>A0A2K3LVR9_TRIPR</name>
<accession>A0A2K3LVR9</accession>
<organism evidence="1 2">
    <name type="scientific">Trifolium pratense</name>
    <name type="common">Red clover</name>
    <dbReference type="NCBI Taxonomy" id="57577"/>
    <lineage>
        <taxon>Eukaryota</taxon>
        <taxon>Viridiplantae</taxon>
        <taxon>Streptophyta</taxon>
        <taxon>Embryophyta</taxon>
        <taxon>Tracheophyta</taxon>
        <taxon>Spermatophyta</taxon>
        <taxon>Magnoliopsida</taxon>
        <taxon>eudicotyledons</taxon>
        <taxon>Gunneridae</taxon>
        <taxon>Pentapetalae</taxon>
        <taxon>rosids</taxon>
        <taxon>fabids</taxon>
        <taxon>Fabales</taxon>
        <taxon>Fabaceae</taxon>
        <taxon>Papilionoideae</taxon>
        <taxon>50 kb inversion clade</taxon>
        <taxon>NPAAA clade</taxon>
        <taxon>Hologalegina</taxon>
        <taxon>IRL clade</taxon>
        <taxon>Trifolieae</taxon>
        <taxon>Trifolium</taxon>
    </lineage>
</organism>
<proteinExistence type="predicted"/>
<dbReference type="EMBL" id="ASHM01042422">
    <property type="protein sequence ID" value="PNX82632.1"/>
    <property type="molecule type" value="Genomic_DNA"/>
</dbReference>
<reference evidence="1 2" key="2">
    <citation type="journal article" date="2017" name="Front. Plant Sci.">
        <title>Gene Classification and Mining of Molecular Markers Useful in Red Clover (Trifolium pratense) Breeding.</title>
        <authorList>
            <person name="Istvanek J."/>
            <person name="Dluhosova J."/>
            <person name="Dluhos P."/>
            <person name="Patkova L."/>
            <person name="Nedelnik J."/>
            <person name="Repkova J."/>
        </authorList>
    </citation>
    <scope>NUCLEOTIDE SEQUENCE [LARGE SCALE GENOMIC DNA]</scope>
    <source>
        <strain evidence="2">cv. Tatra</strain>
        <tissue evidence="1">Young leaves</tissue>
    </source>
</reference>
<sequence>MLVMSPWPVFSLESWRVHKDLVSSNDNIVKFNTKPPDIPDLIKMCKTESTTAFISFCWYHHFDNNPILLEYVQHRFRIKTVGKLREK</sequence>
<gene>
    <name evidence="1" type="ORF">L195_g038662</name>
</gene>
<dbReference type="Proteomes" id="UP000236291">
    <property type="component" value="Unassembled WGS sequence"/>
</dbReference>
<evidence type="ECO:0000313" key="1">
    <source>
        <dbReference type="EMBL" id="PNX82632.1"/>
    </source>
</evidence>
<protein>
    <submittedName>
        <fullName evidence="1">Uncharacterized protein</fullName>
    </submittedName>
</protein>
<evidence type="ECO:0000313" key="2">
    <source>
        <dbReference type="Proteomes" id="UP000236291"/>
    </source>
</evidence>
<comment type="caution">
    <text evidence="1">The sequence shown here is derived from an EMBL/GenBank/DDBJ whole genome shotgun (WGS) entry which is preliminary data.</text>
</comment>
<reference evidence="1 2" key="1">
    <citation type="journal article" date="2014" name="Am. J. Bot.">
        <title>Genome assembly and annotation for red clover (Trifolium pratense; Fabaceae).</title>
        <authorList>
            <person name="Istvanek J."/>
            <person name="Jaros M."/>
            <person name="Krenek A."/>
            <person name="Repkova J."/>
        </authorList>
    </citation>
    <scope>NUCLEOTIDE SEQUENCE [LARGE SCALE GENOMIC DNA]</scope>
    <source>
        <strain evidence="2">cv. Tatra</strain>
        <tissue evidence="1">Young leaves</tissue>
    </source>
</reference>